<organism evidence="2 3">
    <name type="scientific">Nocardia uniformis</name>
    <dbReference type="NCBI Taxonomy" id="53432"/>
    <lineage>
        <taxon>Bacteria</taxon>
        <taxon>Bacillati</taxon>
        <taxon>Actinomycetota</taxon>
        <taxon>Actinomycetes</taxon>
        <taxon>Mycobacteriales</taxon>
        <taxon>Nocardiaceae</taxon>
        <taxon>Nocardia</taxon>
    </lineage>
</organism>
<dbReference type="RefSeq" id="WP_157552110.1">
    <property type="nucleotide sequence ID" value="NZ_JABELX010000001.1"/>
</dbReference>
<sequence length="78" mass="8544">MTEVIAASTDAQRLLSEILARYSSLDAFIAQLQSEFDAPTVQLPRVRTPIVPNWADPTTWPTRATPSGGHGRHARADD</sequence>
<gene>
    <name evidence="2" type="ORF">HLB23_01760</name>
</gene>
<keyword evidence="3" id="KW-1185">Reference proteome</keyword>
<evidence type="ECO:0000256" key="1">
    <source>
        <dbReference type="SAM" id="MobiDB-lite"/>
    </source>
</evidence>
<evidence type="ECO:0000313" key="2">
    <source>
        <dbReference type="EMBL" id="NNH68617.1"/>
    </source>
</evidence>
<comment type="caution">
    <text evidence="2">The sequence shown here is derived from an EMBL/GenBank/DDBJ whole genome shotgun (WGS) entry which is preliminary data.</text>
</comment>
<protein>
    <submittedName>
        <fullName evidence="2">Uncharacterized protein</fullName>
    </submittedName>
</protein>
<evidence type="ECO:0000313" key="3">
    <source>
        <dbReference type="Proteomes" id="UP000586827"/>
    </source>
</evidence>
<feature type="region of interest" description="Disordered" evidence="1">
    <location>
        <begin position="54"/>
        <end position="78"/>
    </location>
</feature>
<name>A0A849BY69_9NOCA</name>
<dbReference type="Proteomes" id="UP000586827">
    <property type="component" value="Unassembled WGS sequence"/>
</dbReference>
<accession>A0A849BY69</accession>
<proteinExistence type="predicted"/>
<dbReference type="EMBL" id="JABELX010000001">
    <property type="protein sequence ID" value="NNH68617.1"/>
    <property type="molecule type" value="Genomic_DNA"/>
</dbReference>
<dbReference type="AlphaFoldDB" id="A0A849BY69"/>
<reference evidence="2 3" key="1">
    <citation type="submission" date="2020-05" db="EMBL/GenBank/DDBJ databases">
        <title>MicrobeNet Type strains.</title>
        <authorList>
            <person name="Nicholson A.C."/>
        </authorList>
    </citation>
    <scope>NUCLEOTIDE SEQUENCE [LARGE SCALE GENOMIC DNA]</scope>
    <source>
        <strain evidence="2 3">JCM 3224</strain>
    </source>
</reference>